<dbReference type="Pfam" id="PF13966">
    <property type="entry name" value="zf-RVT"/>
    <property type="match status" value="1"/>
</dbReference>
<proteinExistence type="predicted"/>
<keyword evidence="1" id="KW-1133">Transmembrane helix</keyword>
<feature type="domain" description="Reverse transcriptase zinc-binding" evidence="2">
    <location>
        <begin position="517"/>
        <end position="601"/>
    </location>
</feature>
<dbReference type="AlphaFoldDB" id="A0A2N9J4V1"/>
<sequence length="700" mass="79511">MNEREKKDSSKGKSRLGWLQFAWLTKAQLPAKTKSLEITGKGGGGHMMLCSSLRDRIQPYLRDYDRLQSFAVILIYIQIGCALLGSLGALYNGVLLINLAIALFALVAIESSSQSLGRTYAVLLFCAVLLDVSWFILFTHDIWTISSKDYGAFYIFSVKLTLMMQVIGFTVRLSSSFLWIQIYRLGVSYVDTTLTQAADYDLRNSFLSPATPAIVRQPSDSDDILGGSIYDPAYYSSLFEGQDNTTCSHGVLSCFEAVTGLKVNLTKSEMVPVGVVDSMPYLADLLCCRIGALPMLYLGMPLGAPYKGGRLTLLKSTLSSLPTYFLSLFTIPVSVAQRIEKLQRNFLWGGMGDGVKYHLVRWDQVCSPMDCGGLGVKSLTLFNKALLGKWLWRFGVEESHLWRRVIVAKYGMEWGGWRSKHCRGTHGCGLWKSISSGWDGFSGRIEFSVGKGDRIRFWFDKWCDLDDSCAWNISFLRDFNDWEMPEVLSFFNFIQPFLPNRETDDKLVWPLRKSGKFDVRSYYGALQVPLRSRFPWKIIWGVKAPRRISFFIWTAACGKILTCDNLMRRGHVLAAWCCMCKKGWETVDHLLIHCEVVAALWGFVLQRFGIQWVLPAKVMDLLFGWFNGFGKHSSDIWNLVPLCLMWSLWQERNSRVFEDKEKSLLQLQEVFVGLLYDCSRTWGFTTASSLPEFAVSFYVD</sequence>
<evidence type="ECO:0000259" key="2">
    <source>
        <dbReference type="Pfam" id="PF13966"/>
    </source>
</evidence>
<evidence type="ECO:0000313" key="3">
    <source>
        <dbReference type="EMBL" id="SPD32192.1"/>
    </source>
</evidence>
<organism evidence="3">
    <name type="scientific">Fagus sylvatica</name>
    <name type="common">Beechnut</name>
    <dbReference type="NCBI Taxonomy" id="28930"/>
    <lineage>
        <taxon>Eukaryota</taxon>
        <taxon>Viridiplantae</taxon>
        <taxon>Streptophyta</taxon>
        <taxon>Embryophyta</taxon>
        <taxon>Tracheophyta</taxon>
        <taxon>Spermatophyta</taxon>
        <taxon>Magnoliopsida</taxon>
        <taxon>eudicotyledons</taxon>
        <taxon>Gunneridae</taxon>
        <taxon>Pentapetalae</taxon>
        <taxon>rosids</taxon>
        <taxon>fabids</taxon>
        <taxon>Fagales</taxon>
        <taxon>Fagaceae</taxon>
        <taxon>Fagus</taxon>
    </lineage>
</organism>
<dbReference type="InterPro" id="IPR026960">
    <property type="entry name" value="RVT-Znf"/>
</dbReference>
<evidence type="ECO:0000256" key="1">
    <source>
        <dbReference type="SAM" id="Phobius"/>
    </source>
</evidence>
<dbReference type="EMBL" id="OIVN01006393">
    <property type="protein sequence ID" value="SPD32192.1"/>
    <property type="molecule type" value="Genomic_DNA"/>
</dbReference>
<dbReference type="PANTHER" id="PTHR35471">
    <property type="entry name" value="OS07G0223700 PROTEIN"/>
    <property type="match status" value="1"/>
</dbReference>
<name>A0A2N9J4V1_FAGSY</name>
<keyword evidence="1" id="KW-0472">Membrane</keyword>
<feature type="transmembrane region" description="Helical" evidence="1">
    <location>
        <begin position="151"/>
        <end position="171"/>
    </location>
</feature>
<gene>
    <name evidence="3" type="ORF">FSB_LOCUS60074</name>
</gene>
<dbReference type="PANTHER" id="PTHR35471:SF1">
    <property type="entry name" value="OS07G0223700 PROTEIN"/>
    <property type="match status" value="1"/>
</dbReference>
<feature type="transmembrane region" description="Helical" evidence="1">
    <location>
        <begin position="67"/>
        <end position="85"/>
    </location>
</feature>
<keyword evidence="1" id="KW-0812">Transmembrane</keyword>
<accession>A0A2N9J4V1</accession>
<feature type="transmembrane region" description="Helical" evidence="1">
    <location>
        <begin position="121"/>
        <end position="139"/>
    </location>
</feature>
<protein>
    <recommendedName>
        <fullName evidence="2">Reverse transcriptase zinc-binding domain-containing protein</fullName>
    </recommendedName>
</protein>
<reference evidence="3" key="1">
    <citation type="submission" date="2018-02" db="EMBL/GenBank/DDBJ databases">
        <authorList>
            <person name="Cohen D.B."/>
            <person name="Kent A.D."/>
        </authorList>
    </citation>
    <scope>NUCLEOTIDE SEQUENCE</scope>
</reference>